<dbReference type="CDD" id="cd09916">
    <property type="entry name" value="CpxP_like"/>
    <property type="match status" value="1"/>
</dbReference>
<comment type="subcellular location">
    <subcellularLocation>
        <location evidence="1">Periplasm</location>
    </subcellularLocation>
</comment>
<dbReference type="EMBL" id="CP077683">
    <property type="protein sequence ID" value="QXE90936.1"/>
    <property type="molecule type" value="Genomic_DNA"/>
</dbReference>
<gene>
    <name evidence="7" type="ORF">KP001_21600</name>
</gene>
<evidence type="ECO:0000256" key="5">
    <source>
        <dbReference type="SAM" id="MobiDB-lite"/>
    </source>
</evidence>
<evidence type="ECO:0000256" key="3">
    <source>
        <dbReference type="ARBA" id="ARBA00022729"/>
    </source>
</evidence>
<accession>A0ABX8LFX8</accession>
<organism evidence="7 8">
    <name type="scientific">Geomonas subterranea</name>
    <dbReference type="NCBI Taxonomy" id="2847989"/>
    <lineage>
        <taxon>Bacteria</taxon>
        <taxon>Pseudomonadati</taxon>
        <taxon>Thermodesulfobacteriota</taxon>
        <taxon>Desulfuromonadia</taxon>
        <taxon>Geobacterales</taxon>
        <taxon>Geobacteraceae</taxon>
        <taxon>Geomonas</taxon>
    </lineage>
</organism>
<comment type="similarity">
    <text evidence="2">Belongs to the CpxP/Spy family.</text>
</comment>
<dbReference type="RefSeq" id="WP_217287529.1">
    <property type="nucleotide sequence ID" value="NZ_CP077683.1"/>
</dbReference>
<evidence type="ECO:0000256" key="4">
    <source>
        <dbReference type="ARBA" id="ARBA00022764"/>
    </source>
</evidence>
<name>A0ABX8LFX8_9BACT</name>
<evidence type="ECO:0000313" key="7">
    <source>
        <dbReference type="EMBL" id="QXE90936.1"/>
    </source>
</evidence>
<sequence length="165" mass="17971">MKTQLKQLALFTCITASAVLGSQNAFAGLGPMHEDGGKGCVERQKHGGHRGMFMKMAGELGLSDQQKNEARAIFEAGRARNAPLFASLRHERHELQSLVRSGSADEPAIRAQAARVAALQADFAVQRAAQSRQFIALLTPEQTAKFKTVREARHGDRVPTPRNGR</sequence>
<evidence type="ECO:0000313" key="8">
    <source>
        <dbReference type="Proteomes" id="UP000683559"/>
    </source>
</evidence>
<proteinExistence type="inferred from homology"/>
<dbReference type="PANTHER" id="PTHR38102">
    <property type="entry name" value="PERIPLASMIC CHAPERONE SPY"/>
    <property type="match status" value="1"/>
</dbReference>
<dbReference type="Pfam" id="PF07813">
    <property type="entry name" value="LTXXQ"/>
    <property type="match status" value="1"/>
</dbReference>
<dbReference type="PANTHER" id="PTHR38102:SF1">
    <property type="entry name" value="PERIPLASMIC CHAPERONE SPY"/>
    <property type="match status" value="1"/>
</dbReference>
<evidence type="ECO:0000256" key="2">
    <source>
        <dbReference type="ARBA" id="ARBA00008441"/>
    </source>
</evidence>
<feature type="signal peptide" evidence="6">
    <location>
        <begin position="1"/>
        <end position="27"/>
    </location>
</feature>
<feature type="chain" id="PRO_5046523762" evidence="6">
    <location>
        <begin position="28"/>
        <end position="165"/>
    </location>
</feature>
<feature type="region of interest" description="Disordered" evidence="5">
    <location>
        <begin position="145"/>
        <end position="165"/>
    </location>
</feature>
<protein>
    <submittedName>
        <fullName evidence="7">Spy/CpxP family protein refolding chaperone</fullName>
    </submittedName>
</protein>
<dbReference type="InterPro" id="IPR012899">
    <property type="entry name" value="LTXXQ"/>
</dbReference>
<dbReference type="Proteomes" id="UP000683559">
    <property type="component" value="Chromosome"/>
</dbReference>
<dbReference type="InterPro" id="IPR052211">
    <property type="entry name" value="Cpx_auxiliary_protein"/>
</dbReference>
<keyword evidence="4" id="KW-0574">Periplasm</keyword>
<keyword evidence="3 6" id="KW-0732">Signal</keyword>
<evidence type="ECO:0000256" key="6">
    <source>
        <dbReference type="SAM" id="SignalP"/>
    </source>
</evidence>
<dbReference type="PIRSF" id="PIRSF034445">
    <property type="entry name" value="CpxP_Spy"/>
    <property type="match status" value="1"/>
</dbReference>
<feature type="compositionally biased region" description="Basic and acidic residues" evidence="5">
    <location>
        <begin position="148"/>
        <end position="159"/>
    </location>
</feature>
<reference evidence="7 8" key="1">
    <citation type="submission" date="2021-06" db="EMBL/GenBank/DDBJ databases">
        <title>Gemonas diversity in paddy soil.</title>
        <authorList>
            <person name="Liu G."/>
        </authorList>
    </citation>
    <scope>NUCLEOTIDE SEQUENCE [LARGE SCALE GENOMIC DNA]</scope>
    <source>
        <strain evidence="7 8">RG2</strain>
    </source>
</reference>
<evidence type="ECO:0000256" key="1">
    <source>
        <dbReference type="ARBA" id="ARBA00004418"/>
    </source>
</evidence>
<keyword evidence="8" id="KW-1185">Reference proteome</keyword>